<evidence type="ECO:0000256" key="20">
    <source>
        <dbReference type="SAM" id="MobiDB-lite"/>
    </source>
</evidence>
<dbReference type="Pfam" id="PF16494">
    <property type="entry name" value="Na_Ca_ex_C"/>
    <property type="match status" value="1"/>
</dbReference>
<evidence type="ECO:0000256" key="1">
    <source>
        <dbReference type="ARBA" id="ARBA00004651"/>
    </source>
</evidence>
<evidence type="ECO:0000256" key="17">
    <source>
        <dbReference type="ARBA" id="ARBA00023180"/>
    </source>
</evidence>
<keyword evidence="9 22" id="KW-0732">Signal</keyword>
<protein>
    <submittedName>
        <fullName evidence="25">Sodium/calcium exchanger 2</fullName>
    </submittedName>
</protein>
<evidence type="ECO:0000313" key="25">
    <source>
        <dbReference type="RefSeq" id="XP_008584269.1"/>
    </source>
</evidence>
<evidence type="ECO:0000256" key="12">
    <source>
        <dbReference type="ARBA" id="ARBA00022860"/>
    </source>
</evidence>
<keyword evidence="6" id="KW-0109">Calcium transport</keyword>
<evidence type="ECO:0000256" key="13">
    <source>
        <dbReference type="ARBA" id="ARBA00022989"/>
    </source>
</evidence>
<feature type="region of interest" description="Disordered" evidence="20">
    <location>
        <begin position="23"/>
        <end position="45"/>
    </location>
</feature>
<keyword evidence="24" id="KW-1185">Reference proteome</keyword>
<keyword evidence="18" id="KW-0739">Sodium transport</keyword>
<evidence type="ECO:0000256" key="18">
    <source>
        <dbReference type="ARBA" id="ARBA00023201"/>
    </source>
</evidence>
<evidence type="ECO:0000256" key="8">
    <source>
        <dbReference type="ARBA" id="ARBA00022723"/>
    </source>
</evidence>
<dbReference type="GeneID" id="103601614"/>
<dbReference type="PANTHER" id="PTHR11878:SF8">
    <property type="entry name" value="SODIUM_CALCIUM EXCHANGER 2"/>
    <property type="match status" value="1"/>
</dbReference>
<feature type="domain" description="Calx-beta" evidence="23">
    <location>
        <begin position="476"/>
        <end position="570"/>
    </location>
</feature>
<keyword evidence="16 21" id="KW-0472">Membrane</keyword>
<evidence type="ECO:0000256" key="11">
    <source>
        <dbReference type="ARBA" id="ARBA00022837"/>
    </source>
</evidence>
<organism evidence="24 25">
    <name type="scientific">Galeopterus variegatus</name>
    <name type="common">Malayan flying lemur</name>
    <name type="synonym">Cynocephalus variegatus</name>
    <dbReference type="NCBI Taxonomy" id="482537"/>
    <lineage>
        <taxon>Eukaryota</taxon>
        <taxon>Metazoa</taxon>
        <taxon>Chordata</taxon>
        <taxon>Craniata</taxon>
        <taxon>Vertebrata</taxon>
        <taxon>Euteleostomi</taxon>
        <taxon>Mammalia</taxon>
        <taxon>Eutheria</taxon>
        <taxon>Euarchontoglires</taxon>
        <taxon>Dermoptera</taxon>
        <taxon>Cynocephalidae</taxon>
        <taxon>Galeopterus</taxon>
    </lineage>
</organism>
<evidence type="ECO:0000256" key="16">
    <source>
        <dbReference type="ARBA" id="ARBA00023136"/>
    </source>
</evidence>
<dbReference type="Pfam" id="PF01699">
    <property type="entry name" value="Na_Ca_ex"/>
    <property type="match status" value="2"/>
</dbReference>
<comment type="subcellular location">
    <subcellularLocation>
        <location evidence="1">Cell membrane</location>
        <topology evidence="1">Multi-pass membrane protein</topology>
    </subcellularLocation>
</comment>
<sequence>MAPLALVGVVLLLGAPPCLGAATPTPSLPPPPANDSDTSTGGCQGSNRCQPGVLLPVWEPDDPSLGDKAARAVVYFVAMVYMFLGVSIIADRFMASIEVITSKEKEITITKANGETSVGTVRIWNETVSNLTLMALGSSAPEILLSVIEVCGHNFQAGELGPGTIVGSAAFNMFVVIAVCIYVIPAGESRKIKHLRVFFVTASWSIFAYVWLYLILAVFSPGVVQVSKAPWAPSWCMGVCKNPEGPCFLCNACQAPGELGGLGPGPAEARELDASRREVIQILKDLKQKHPDKDLEQLVGIANYYALLHQQKSRAFYRIQATRLMTGAGNVLRRHAVDASRRAAPSEGPGEDEDDGASRIFFEPSLYHCLENCGSVLLSVTCQGGEGNSTFYVDYRTEDGSAKAGSDYEYSEGTLVFKPGETQKELRIGIIDDDIFEEDEHFFVRLLNLRVGDAQGMFEPDGSGRPKGRLVAPLLATVTILDDDHAGIFSFQDRLLHVSECMGTVDVRVVRSSGARGTVRLPYRTVDGTARGGGCSPLEEGPEENGKTLQVKIVDDEEYEKKDNFFIELGQPQWLKRGISALLLNQGDGDRKLTAEEEEARRIAEMGKPVLGENCRLEVIIEESYDFKNTVDKLIKKTNLALVIGTHSWREQFLEAITVSAGDEEEEEDSSREERLPSCFDYVMHFLTVFWKVLFACVPPTEYCHGWACFGVCILVIGLLTALIGDLASHFGCTVGLKDSVNAVVFVALGTSIPDTFASKVAALQDQCADASIGNVTGSNAVNVFLGLGVAWSVAAVYWAVQGRPFEVRTGTLAFSVTLFTVFAFVGIAVLLYRRRPHIGENTHPSPRPVTIPLEDLTSLFLDAQPGSVL</sequence>
<keyword evidence="3" id="KW-0813">Transport</keyword>
<dbReference type="InterPro" id="IPR051171">
    <property type="entry name" value="CaCA"/>
</dbReference>
<dbReference type="SUPFAM" id="SSF141072">
    <property type="entry name" value="CalX-like"/>
    <property type="match status" value="2"/>
</dbReference>
<feature type="transmembrane region" description="Helical" evidence="21">
    <location>
        <begin position="72"/>
        <end position="90"/>
    </location>
</feature>
<keyword evidence="4" id="KW-0050">Antiport</keyword>
<feature type="chain" id="PRO_5045389220" evidence="22">
    <location>
        <begin position="21"/>
        <end position="870"/>
    </location>
</feature>
<dbReference type="InterPro" id="IPR004836">
    <property type="entry name" value="Na_Ca_Ex"/>
</dbReference>
<keyword evidence="13 21" id="KW-1133">Transmembrane helix</keyword>
<dbReference type="InterPro" id="IPR003644">
    <property type="entry name" value="Calx_beta"/>
</dbReference>
<dbReference type="Gene3D" id="2.60.40.2030">
    <property type="match status" value="2"/>
</dbReference>
<comment type="similarity">
    <text evidence="2">Belongs to the Ca(2+):cation antiporter (CaCA) (TC 2.A.19) family. SLC8 subfamily.</text>
</comment>
<evidence type="ECO:0000256" key="22">
    <source>
        <dbReference type="SAM" id="SignalP"/>
    </source>
</evidence>
<keyword evidence="11" id="KW-0106">Calcium</keyword>
<keyword evidence="14" id="KW-0915">Sodium</keyword>
<dbReference type="InterPro" id="IPR004837">
    <property type="entry name" value="NaCa_Exmemb"/>
</dbReference>
<dbReference type="PANTHER" id="PTHR11878">
    <property type="entry name" value="SODIUM/CALCIUM EXCHANGER"/>
    <property type="match status" value="1"/>
</dbReference>
<feature type="transmembrane region" description="Helical" evidence="21">
    <location>
        <begin position="813"/>
        <end position="833"/>
    </location>
</feature>
<evidence type="ECO:0000256" key="21">
    <source>
        <dbReference type="SAM" id="Phobius"/>
    </source>
</evidence>
<feature type="transmembrane region" description="Helical" evidence="21">
    <location>
        <begin position="781"/>
        <end position="801"/>
    </location>
</feature>
<dbReference type="InterPro" id="IPR032452">
    <property type="entry name" value="Na_Ca_Ex_C-exten"/>
</dbReference>
<evidence type="ECO:0000256" key="6">
    <source>
        <dbReference type="ARBA" id="ARBA00022568"/>
    </source>
</evidence>
<evidence type="ECO:0000256" key="10">
    <source>
        <dbReference type="ARBA" id="ARBA00022737"/>
    </source>
</evidence>
<gene>
    <name evidence="25" type="primary">SLC8A2</name>
</gene>
<accession>A0ABM0RUH8</accession>
<feature type="domain" description="Calx-beta" evidence="23">
    <location>
        <begin position="348"/>
        <end position="447"/>
    </location>
</feature>
<evidence type="ECO:0000259" key="23">
    <source>
        <dbReference type="SMART" id="SM00237"/>
    </source>
</evidence>
<feature type="compositionally biased region" description="Polar residues" evidence="20">
    <location>
        <begin position="35"/>
        <end position="45"/>
    </location>
</feature>
<dbReference type="Gene3D" id="1.20.1420.30">
    <property type="entry name" value="NCX, central ion-binding region"/>
    <property type="match status" value="2"/>
</dbReference>
<keyword evidence="15" id="KW-0406">Ion transport</keyword>
<comment type="catalytic activity">
    <reaction evidence="19">
        <text>Ca(2+)(in) + 3 Na(+)(out) = Ca(2+)(out) + 3 Na(+)(in)</text>
        <dbReference type="Rhea" id="RHEA:69955"/>
        <dbReference type="ChEBI" id="CHEBI:29101"/>
        <dbReference type="ChEBI" id="CHEBI:29108"/>
    </reaction>
</comment>
<dbReference type="Pfam" id="PF03160">
    <property type="entry name" value="Calx-beta"/>
    <property type="match status" value="1"/>
</dbReference>
<proteinExistence type="inferred from homology"/>
<keyword evidence="8" id="KW-0479">Metal-binding</keyword>
<feature type="transmembrane region" description="Helical" evidence="21">
    <location>
        <begin position="705"/>
        <end position="728"/>
    </location>
</feature>
<evidence type="ECO:0000256" key="19">
    <source>
        <dbReference type="ARBA" id="ARBA00033667"/>
    </source>
</evidence>
<keyword evidence="7 21" id="KW-0812">Transmembrane</keyword>
<keyword evidence="17" id="KW-0325">Glycoprotein</keyword>
<dbReference type="RefSeq" id="XP_008584269.1">
    <property type="nucleotide sequence ID" value="XM_008586047.1"/>
</dbReference>
<dbReference type="NCBIfam" id="TIGR00845">
    <property type="entry name" value="caca"/>
    <property type="match status" value="1"/>
</dbReference>
<evidence type="ECO:0000256" key="2">
    <source>
        <dbReference type="ARBA" id="ARBA00007489"/>
    </source>
</evidence>
<feature type="transmembrane region" description="Helical" evidence="21">
    <location>
        <begin position="197"/>
        <end position="219"/>
    </location>
</feature>
<feature type="signal peptide" evidence="22">
    <location>
        <begin position="1"/>
        <end position="20"/>
    </location>
</feature>
<feature type="transmembrane region" description="Helical" evidence="21">
    <location>
        <begin position="160"/>
        <end position="185"/>
    </location>
</feature>
<evidence type="ECO:0000313" key="24">
    <source>
        <dbReference type="Proteomes" id="UP000694923"/>
    </source>
</evidence>
<feature type="region of interest" description="Disordered" evidence="20">
    <location>
        <begin position="338"/>
        <end position="357"/>
    </location>
</feature>
<dbReference type="PRINTS" id="PR01259">
    <property type="entry name" value="NACAEXCHNGR"/>
</dbReference>
<evidence type="ECO:0000256" key="4">
    <source>
        <dbReference type="ARBA" id="ARBA00022449"/>
    </source>
</evidence>
<dbReference type="Proteomes" id="UP000694923">
    <property type="component" value="Unplaced"/>
</dbReference>
<keyword evidence="10" id="KW-0677">Repeat</keyword>
<evidence type="ECO:0000256" key="5">
    <source>
        <dbReference type="ARBA" id="ARBA00022475"/>
    </source>
</evidence>
<evidence type="ECO:0000256" key="14">
    <source>
        <dbReference type="ARBA" id="ARBA00023053"/>
    </source>
</evidence>
<keyword evidence="12" id="KW-0112">Calmodulin-binding</keyword>
<dbReference type="InterPro" id="IPR044880">
    <property type="entry name" value="NCX_ion-bd_dom_sf"/>
</dbReference>
<dbReference type="SMART" id="SM00237">
    <property type="entry name" value="Calx_beta"/>
    <property type="match status" value="2"/>
</dbReference>
<keyword evidence="5" id="KW-1003">Cell membrane</keyword>
<evidence type="ECO:0000256" key="15">
    <source>
        <dbReference type="ARBA" id="ARBA00023065"/>
    </source>
</evidence>
<evidence type="ECO:0000256" key="3">
    <source>
        <dbReference type="ARBA" id="ARBA00022448"/>
    </source>
</evidence>
<dbReference type="InterPro" id="IPR038081">
    <property type="entry name" value="CalX-like_sf"/>
</dbReference>
<reference evidence="25" key="1">
    <citation type="submission" date="2025-08" db="UniProtKB">
        <authorList>
            <consortium name="RefSeq"/>
        </authorList>
    </citation>
    <scope>IDENTIFICATION</scope>
</reference>
<evidence type="ECO:0000256" key="7">
    <source>
        <dbReference type="ARBA" id="ARBA00022692"/>
    </source>
</evidence>
<evidence type="ECO:0000256" key="9">
    <source>
        <dbReference type="ARBA" id="ARBA00022729"/>
    </source>
</evidence>
<name>A0ABM0RUH8_GALVR</name>